<keyword evidence="1" id="KW-0732">Signal</keyword>
<sequence>MTGNRSSIVLLICCIALCVQVDAWNDRSRHRLAERRRLWQMNNNRPAGAASLQGTTRRKWESAMLQGNNRTQVAREKRLTVSCGGMTADNNTYFVNPNYPSTFDGMDSCQVTLVKSIRTCVSIGTVFRNTFHINKSLSD</sequence>
<dbReference type="Proteomes" id="UP000279307">
    <property type="component" value="Chromosome 13"/>
</dbReference>
<evidence type="ECO:0000256" key="1">
    <source>
        <dbReference type="SAM" id="SignalP"/>
    </source>
</evidence>
<evidence type="ECO:0000313" key="3">
    <source>
        <dbReference type="Proteomes" id="UP000279307"/>
    </source>
</evidence>
<feature type="signal peptide" evidence="1">
    <location>
        <begin position="1"/>
        <end position="23"/>
    </location>
</feature>
<evidence type="ECO:0000313" key="2">
    <source>
        <dbReference type="EMBL" id="RLU15192.1"/>
    </source>
</evidence>
<feature type="chain" id="PRO_5017984561" description="CUB domain-containing protein" evidence="1">
    <location>
        <begin position="24"/>
        <end position="139"/>
    </location>
</feature>
<dbReference type="EMBL" id="QOIP01000013">
    <property type="protein sequence ID" value="RLU15192.1"/>
    <property type="molecule type" value="Genomic_DNA"/>
</dbReference>
<evidence type="ECO:0008006" key="4">
    <source>
        <dbReference type="Google" id="ProtNLM"/>
    </source>
</evidence>
<name>A0A3L8D3U5_OOCBI</name>
<dbReference type="OrthoDB" id="2105077at2759"/>
<protein>
    <recommendedName>
        <fullName evidence="4">CUB domain-containing protein</fullName>
    </recommendedName>
</protein>
<reference evidence="2 3" key="1">
    <citation type="journal article" date="2018" name="Genome Res.">
        <title>The genomic architecture and molecular evolution of ant odorant receptors.</title>
        <authorList>
            <person name="McKenzie S.K."/>
            <person name="Kronauer D.J.C."/>
        </authorList>
    </citation>
    <scope>NUCLEOTIDE SEQUENCE [LARGE SCALE GENOMIC DNA]</scope>
    <source>
        <strain evidence="2">Clonal line C1</strain>
    </source>
</reference>
<gene>
    <name evidence="2" type="ORF">DMN91_012186</name>
</gene>
<accession>A0A3L8D3U5</accession>
<comment type="caution">
    <text evidence="2">The sequence shown here is derived from an EMBL/GenBank/DDBJ whole genome shotgun (WGS) entry which is preliminary data.</text>
</comment>
<organism evidence="2 3">
    <name type="scientific">Ooceraea biroi</name>
    <name type="common">Clonal raider ant</name>
    <name type="synonym">Cerapachys biroi</name>
    <dbReference type="NCBI Taxonomy" id="2015173"/>
    <lineage>
        <taxon>Eukaryota</taxon>
        <taxon>Metazoa</taxon>
        <taxon>Ecdysozoa</taxon>
        <taxon>Arthropoda</taxon>
        <taxon>Hexapoda</taxon>
        <taxon>Insecta</taxon>
        <taxon>Pterygota</taxon>
        <taxon>Neoptera</taxon>
        <taxon>Endopterygota</taxon>
        <taxon>Hymenoptera</taxon>
        <taxon>Apocrita</taxon>
        <taxon>Aculeata</taxon>
        <taxon>Formicoidea</taxon>
        <taxon>Formicidae</taxon>
        <taxon>Dorylinae</taxon>
        <taxon>Ooceraea</taxon>
    </lineage>
</organism>
<dbReference type="AlphaFoldDB" id="A0A3L8D3U5"/>
<proteinExistence type="predicted"/>